<dbReference type="Pfam" id="PF03167">
    <property type="entry name" value="UDG"/>
    <property type="match status" value="1"/>
</dbReference>
<organism evidence="12 13">
    <name type="scientific">Jiangella alba</name>
    <dbReference type="NCBI Taxonomy" id="561176"/>
    <lineage>
        <taxon>Bacteria</taxon>
        <taxon>Bacillati</taxon>
        <taxon>Actinomycetota</taxon>
        <taxon>Actinomycetes</taxon>
        <taxon>Jiangellales</taxon>
        <taxon>Jiangellaceae</taxon>
        <taxon>Jiangella</taxon>
    </lineage>
</organism>
<dbReference type="InterPro" id="IPR051536">
    <property type="entry name" value="UDG_Type-4/5"/>
</dbReference>
<evidence type="ECO:0000256" key="5">
    <source>
        <dbReference type="ARBA" id="ARBA00023004"/>
    </source>
</evidence>
<keyword evidence="7" id="KW-0234">DNA repair</keyword>
<keyword evidence="4" id="KW-0378">Hydrolase</keyword>
<dbReference type="CDD" id="cd10031">
    <property type="entry name" value="UDG-F5_TTUDGB_like"/>
    <property type="match status" value="1"/>
</dbReference>
<dbReference type="EMBL" id="FNUC01000004">
    <property type="protein sequence ID" value="SEF17318.1"/>
    <property type="molecule type" value="Genomic_DNA"/>
</dbReference>
<reference evidence="13" key="1">
    <citation type="submission" date="2016-10" db="EMBL/GenBank/DDBJ databases">
        <authorList>
            <person name="Varghese N."/>
            <person name="Submissions S."/>
        </authorList>
    </citation>
    <scope>NUCLEOTIDE SEQUENCE [LARGE SCALE GENOMIC DNA]</scope>
    <source>
        <strain evidence="13">DSM 45237</strain>
    </source>
</reference>
<dbReference type="GO" id="GO:0004844">
    <property type="term" value="F:uracil DNA N-glycosylase activity"/>
    <property type="evidence" value="ECO:0007669"/>
    <property type="project" value="InterPro"/>
</dbReference>
<dbReference type="AlphaFoldDB" id="A0A1H5PVV4"/>
<dbReference type="PANTHER" id="PTHR33693:SF3">
    <property type="entry name" value="TYPE-5 URACIL-DNA GLYCOSYLASE"/>
    <property type="match status" value="1"/>
</dbReference>
<dbReference type="RefSeq" id="WP_069112645.1">
    <property type="nucleotide sequence ID" value="NZ_FNUC01000004.1"/>
</dbReference>
<name>A0A1H5PVV4_9ACTN</name>
<comment type="similarity">
    <text evidence="8">Belongs to the uracil-DNA glycosylase (UDG) superfamily. Type 5 (UDGb) family.</text>
</comment>
<dbReference type="GO" id="GO:0006284">
    <property type="term" value="P:base-excision repair"/>
    <property type="evidence" value="ECO:0007669"/>
    <property type="project" value="InterPro"/>
</dbReference>
<evidence type="ECO:0000259" key="11">
    <source>
        <dbReference type="SMART" id="SM00986"/>
    </source>
</evidence>
<evidence type="ECO:0000256" key="3">
    <source>
        <dbReference type="ARBA" id="ARBA00022763"/>
    </source>
</evidence>
<dbReference type="SMART" id="SM00987">
    <property type="entry name" value="UreE_C"/>
    <property type="match status" value="1"/>
</dbReference>
<feature type="region of interest" description="Disordered" evidence="10">
    <location>
        <begin position="1"/>
        <end position="25"/>
    </location>
</feature>
<proteinExistence type="inferred from homology"/>
<feature type="domain" description="Uracil-DNA glycosylase-like" evidence="11">
    <location>
        <begin position="91"/>
        <end position="283"/>
    </location>
</feature>
<dbReference type="Gene3D" id="3.40.470.10">
    <property type="entry name" value="Uracil-DNA glycosylase-like domain"/>
    <property type="match status" value="1"/>
</dbReference>
<keyword evidence="2" id="KW-0479">Metal-binding</keyword>
<keyword evidence="6" id="KW-0411">Iron-sulfur</keyword>
<keyword evidence="1" id="KW-0004">4Fe-4S</keyword>
<dbReference type="STRING" id="561176.SAMN04488561_5807"/>
<keyword evidence="5" id="KW-0408">Iron</keyword>
<dbReference type="OrthoDB" id="9787663at2"/>
<gene>
    <name evidence="12" type="ORF">SAMN04488561_5807</name>
</gene>
<dbReference type="Proteomes" id="UP000181980">
    <property type="component" value="Unassembled WGS sequence"/>
</dbReference>
<sequence length="290" mass="29990">MLLPHPLTGDPFPSPVPPGTGWPGDVASADTPVARSAEDVARLAAGVSLDEVVAGSSVCRACARLVTWREDVAREKRKSFADQPYWGRPTPGWGDPRPRVLVFGLAPAANGGNRTGRVFTGDRSGDWLYAALHRAGLANQPTATHAGDGLELIGARIIAAVRCAPPDNKPTPGERDACAPWLDREVELVLPTVRAAVALGSFAWAAALRTLGRAGLAVPRPRPVFGHGAEVTLDPAAGSTAGAAAGPGAGVAAGSVRLIGSYHPSQQNTFTGRLTEPMLDDVFGRAAAAR</sequence>
<evidence type="ECO:0000313" key="12">
    <source>
        <dbReference type="EMBL" id="SEF17318.1"/>
    </source>
</evidence>
<evidence type="ECO:0000313" key="13">
    <source>
        <dbReference type="Proteomes" id="UP000181980"/>
    </source>
</evidence>
<accession>A0A1H5PVV4</accession>
<evidence type="ECO:0000256" key="4">
    <source>
        <dbReference type="ARBA" id="ARBA00022801"/>
    </source>
</evidence>
<evidence type="ECO:0000256" key="7">
    <source>
        <dbReference type="ARBA" id="ARBA00023204"/>
    </source>
</evidence>
<dbReference type="GO" id="GO:0033958">
    <property type="term" value="F:DNA-deoxyinosine glycosylase activity"/>
    <property type="evidence" value="ECO:0007669"/>
    <property type="project" value="InterPro"/>
</dbReference>
<evidence type="ECO:0000256" key="2">
    <source>
        <dbReference type="ARBA" id="ARBA00022723"/>
    </source>
</evidence>
<dbReference type="InterPro" id="IPR044147">
    <property type="entry name" value="UdgB-like"/>
</dbReference>
<evidence type="ECO:0000256" key="9">
    <source>
        <dbReference type="ARBA" id="ARBA00023887"/>
    </source>
</evidence>
<evidence type="ECO:0000256" key="8">
    <source>
        <dbReference type="ARBA" id="ARBA00023779"/>
    </source>
</evidence>
<dbReference type="GO" id="GO:0046872">
    <property type="term" value="F:metal ion binding"/>
    <property type="evidence" value="ECO:0007669"/>
    <property type="project" value="UniProtKB-KW"/>
</dbReference>
<dbReference type="GO" id="GO:0051539">
    <property type="term" value="F:4 iron, 4 sulfur cluster binding"/>
    <property type="evidence" value="ECO:0007669"/>
    <property type="project" value="UniProtKB-KW"/>
</dbReference>
<protein>
    <recommendedName>
        <fullName evidence="9">Type-5 uracil-DNA glycosylase</fullName>
    </recommendedName>
</protein>
<evidence type="ECO:0000256" key="6">
    <source>
        <dbReference type="ARBA" id="ARBA00023014"/>
    </source>
</evidence>
<dbReference type="SUPFAM" id="SSF52141">
    <property type="entry name" value="Uracil-DNA glycosylase-like"/>
    <property type="match status" value="1"/>
</dbReference>
<evidence type="ECO:0000256" key="10">
    <source>
        <dbReference type="SAM" id="MobiDB-lite"/>
    </source>
</evidence>
<evidence type="ECO:0000256" key="1">
    <source>
        <dbReference type="ARBA" id="ARBA00022485"/>
    </source>
</evidence>
<dbReference type="InterPro" id="IPR005122">
    <property type="entry name" value="Uracil-DNA_glycosylase-like"/>
</dbReference>
<dbReference type="SMART" id="SM00986">
    <property type="entry name" value="UDG"/>
    <property type="match status" value="1"/>
</dbReference>
<keyword evidence="13" id="KW-1185">Reference proteome</keyword>
<keyword evidence="3" id="KW-0227">DNA damage</keyword>
<dbReference type="PANTHER" id="PTHR33693">
    <property type="entry name" value="TYPE-5 URACIL-DNA GLYCOSYLASE"/>
    <property type="match status" value="1"/>
</dbReference>
<dbReference type="InterPro" id="IPR036895">
    <property type="entry name" value="Uracil-DNA_glycosylase-like_sf"/>
</dbReference>